<dbReference type="EMBL" id="CP000510">
    <property type="protein sequence ID" value="ABM03396.1"/>
    <property type="molecule type" value="Genomic_DNA"/>
</dbReference>
<dbReference type="InterPro" id="IPR052931">
    <property type="entry name" value="Prophage_regulatory_activator"/>
</dbReference>
<dbReference type="AlphaFoldDB" id="A1SV81"/>
<proteinExistence type="predicted"/>
<keyword evidence="2" id="KW-1185">Reference proteome</keyword>
<dbReference type="InterPro" id="IPR010260">
    <property type="entry name" value="AlpA"/>
</dbReference>
<gene>
    <name evidence="1" type="ordered locus">Ping_1598</name>
</gene>
<dbReference type="STRING" id="357804.Ping_1598"/>
<accession>A1SV81</accession>
<dbReference type="Proteomes" id="UP000000639">
    <property type="component" value="Chromosome"/>
</dbReference>
<dbReference type="RefSeq" id="WP_011769956.1">
    <property type="nucleotide sequence ID" value="NC_008709.1"/>
</dbReference>
<dbReference type="PANTHER" id="PTHR36154:SF1">
    <property type="entry name" value="DNA-BINDING TRANSCRIPTIONAL ACTIVATOR ALPA"/>
    <property type="match status" value="1"/>
</dbReference>
<dbReference type="Gene3D" id="1.10.238.160">
    <property type="match status" value="1"/>
</dbReference>
<dbReference type="KEGG" id="pin:Ping_1598"/>
<dbReference type="Pfam" id="PF05930">
    <property type="entry name" value="Phage_AlpA"/>
    <property type="match status" value="1"/>
</dbReference>
<evidence type="ECO:0000313" key="1">
    <source>
        <dbReference type="EMBL" id="ABM03396.1"/>
    </source>
</evidence>
<name>A1SV81_PSYIN</name>
<dbReference type="OrthoDB" id="8455288at2"/>
<sequence length="79" mass="9046">MTTKSKKIIRLPEVKDMTGLARATIYKKMATDDFPMSINLSSGCGRAVGWVEIEILDWINERIEERDQQIEAKKNSENC</sequence>
<dbReference type="PANTHER" id="PTHR36154">
    <property type="entry name" value="DNA-BINDING TRANSCRIPTIONAL ACTIVATOR ALPA"/>
    <property type="match status" value="1"/>
</dbReference>
<dbReference type="HOGENOM" id="CLU_140176_15_1_6"/>
<protein>
    <submittedName>
        <fullName evidence="1">Phage transcriptional regulator, AlpA</fullName>
    </submittedName>
</protein>
<organism evidence="1 2">
    <name type="scientific">Psychromonas ingrahamii (strain DSM 17664 / CCUG 51855 / 37)</name>
    <dbReference type="NCBI Taxonomy" id="357804"/>
    <lineage>
        <taxon>Bacteria</taxon>
        <taxon>Pseudomonadati</taxon>
        <taxon>Pseudomonadota</taxon>
        <taxon>Gammaproteobacteria</taxon>
        <taxon>Alteromonadales</taxon>
        <taxon>Psychromonadaceae</taxon>
        <taxon>Psychromonas</taxon>
    </lineage>
</organism>
<dbReference type="eggNOG" id="COG3311">
    <property type="taxonomic scope" value="Bacteria"/>
</dbReference>
<reference evidence="1 2" key="1">
    <citation type="submission" date="2007-01" db="EMBL/GenBank/DDBJ databases">
        <title>Complete sequence of Psychromonas ingrahamii 37.</title>
        <authorList>
            <consortium name="US DOE Joint Genome Institute"/>
            <person name="Copeland A."/>
            <person name="Lucas S."/>
            <person name="Lapidus A."/>
            <person name="Barry K."/>
            <person name="Detter J.C."/>
            <person name="Glavina del Rio T."/>
            <person name="Hammon N."/>
            <person name="Israni S."/>
            <person name="Dalin E."/>
            <person name="Tice H."/>
            <person name="Pitluck S."/>
            <person name="Thompson L.S."/>
            <person name="Brettin T."/>
            <person name="Bruce D."/>
            <person name="Han C."/>
            <person name="Tapia R."/>
            <person name="Schmutz J."/>
            <person name="Larimer F."/>
            <person name="Land M."/>
            <person name="Hauser L."/>
            <person name="Kyrpides N."/>
            <person name="Ivanova N."/>
            <person name="Staley J."/>
            <person name="Richardson P."/>
        </authorList>
    </citation>
    <scope>NUCLEOTIDE SEQUENCE [LARGE SCALE GENOMIC DNA]</scope>
    <source>
        <strain evidence="1 2">37</strain>
    </source>
</reference>
<evidence type="ECO:0000313" key="2">
    <source>
        <dbReference type="Proteomes" id="UP000000639"/>
    </source>
</evidence>